<dbReference type="STRING" id="1077936.SAMN05421545_3008"/>
<dbReference type="AlphaFoldDB" id="A0A1N6ZIC8"/>
<dbReference type="EMBL" id="FTNM01000004">
    <property type="protein sequence ID" value="SIR26578.1"/>
    <property type="molecule type" value="Genomic_DNA"/>
</dbReference>
<proteinExistence type="predicted"/>
<dbReference type="OrthoDB" id="1467516at2"/>
<evidence type="ECO:0000313" key="2">
    <source>
        <dbReference type="EMBL" id="SIR26578.1"/>
    </source>
</evidence>
<evidence type="ECO:0000313" key="3">
    <source>
        <dbReference type="Proteomes" id="UP000185924"/>
    </source>
</evidence>
<organism evidence="2 3">
    <name type="scientific">Pontibacter lucknowensis</name>
    <dbReference type="NCBI Taxonomy" id="1077936"/>
    <lineage>
        <taxon>Bacteria</taxon>
        <taxon>Pseudomonadati</taxon>
        <taxon>Bacteroidota</taxon>
        <taxon>Cytophagia</taxon>
        <taxon>Cytophagales</taxon>
        <taxon>Hymenobacteraceae</taxon>
        <taxon>Pontibacter</taxon>
    </lineage>
</organism>
<sequence length="153" mass="18029">MYTREQASKLKQAFWTAFGQYMAPVLSAEGMRTNWINYKTGLKNVYFRMQADKKEASVAIEMTQPDPEIQQMFFEQFEALKELLHDTAGEEWTWDLHTADEYGKVVSRIYVELKGVSVFNQNDWPTLISFFKPRIIALDAFWNDAKYSFDELR</sequence>
<reference evidence="3" key="1">
    <citation type="submission" date="2017-01" db="EMBL/GenBank/DDBJ databases">
        <authorList>
            <person name="Varghese N."/>
            <person name="Submissions S."/>
        </authorList>
    </citation>
    <scope>NUCLEOTIDE SEQUENCE [LARGE SCALE GENOMIC DNA]</scope>
    <source>
        <strain evidence="3">DM9</strain>
    </source>
</reference>
<evidence type="ECO:0000259" key="1">
    <source>
        <dbReference type="Pfam" id="PF14088"/>
    </source>
</evidence>
<accession>A0A1N6ZIC8</accession>
<dbReference type="InterPro" id="IPR025364">
    <property type="entry name" value="DUF4268"/>
</dbReference>
<feature type="domain" description="DUF4268" evidence="1">
    <location>
        <begin position="10"/>
        <end position="145"/>
    </location>
</feature>
<dbReference type="Pfam" id="PF14088">
    <property type="entry name" value="DUF4268"/>
    <property type="match status" value="1"/>
</dbReference>
<dbReference type="Proteomes" id="UP000185924">
    <property type="component" value="Unassembled WGS sequence"/>
</dbReference>
<name>A0A1N6ZIC8_9BACT</name>
<gene>
    <name evidence="2" type="ORF">SAMN05421545_3008</name>
</gene>
<dbReference type="RefSeq" id="WP_051017754.1">
    <property type="nucleotide sequence ID" value="NZ_FTNM01000004.1"/>
</dbReference>
<protein>
    <recommendedName>
        <fullName evidence="1">DUF4268 domain-containing protein</fullName>
    </recommendedName>
</protein>
<keyword evidence="3" id="KW-1185">Reference proteome</keyword>